<name>A0A6I1MP41_9CLOT</name>
<proteinExistence type="predicted"/>
<dbReference type="Pfam" id="PF24568">
    <property type="entry name" value="CC_PcsB"/>
    <property type="match status" value="1"/>
</dbReference>
<sequence>MNKKTLSLIIVLSLALNNCSVALANTPEETIKKSKETFQQLDSKIMDLNAQISNLNNDINKLNSQLSENKTNIQNTEKQIKDTEHEILDVEKKVEKNETILGKRMRALYKNGQASSPLAVIISSENMSDFITKLTAVTKIVTLDKEVIKDLDDQKNTLKSAQNNLNTKKENLEKLQKSTESDLKNLNEKQNEQKSTLIKLNEEKEKVASVIEENENLLVAHSISVIDSSNSSKVDIENAVSSLKGLLPQLNSSTVKSKVNSAINNGTSKLEAMNVPKVPNFSNTAPSNGSYKATYTMEATAYSGHTITATGLKPIRDPNGISTIAVDPSVIPLGSKVYIPGYGYAIASDTGGAIKGMKIDLFMNSESECYSFGRRNVTLHIVAYPNQW</sequence>
<dbReference type="Gene3D" id="2.40.40.10">
    <property type="entry name" value="RlpA-like domain"/>
    <property type="match status" value="1"/>
</dbReference>
<dbReference type="CDD" id="cd22786">
    <property type="entry name" value="DPBB_YuiC-like"/>
    <property type="match status" value="1"/>
</dbReference>
<gene>
    <name evidence="6" type="ORF">GBZ86_09490</name>
</gene>
<evidence type="ECO:0000313" key="7">
    <source>
        <dbReference type="Proteomes" id="UP000430345"/>
    </source>
</evidence>
<dbReference type="GO" id="GO:0004553">
    <property type="term" value="F:hydrolase activity, hydrolyzing O-glycosyl compounds"/>
    <property type="evidence" value="ECO:0007669"/>
    <property type="project" value="InterPro"/>
</dbReference>
<evidence type="ECO:0000259" key="5">
    <source>
        <dbReference type="Pfam" id="PF24568"/>
    </source>
</evidence>
<dbReference type="AlphaFoldDB" id="A0A6I1MP41"/>
<dbReference type="GO" id="GO:0009254">
    <property type="term" value="P:peptidoglycan turnover"/>
    <property type="evidence" value="ECO:0007669"/>
    <property type="project" value="InterPro"/>
</dbReference>
<accession>A0A6I1MP41</accession>
<feature type="signal peptide" evidence="3">
    <location>
        <begin position="1"/>
        <end position="24"/>
    </location>
</feature>
<dbReference type="PANTHER" id="PTHR39160">
    <property type="entry name" value="CELL WALL-BINDING PROTEIN YOCH"/>
    <property type="match status" value="1"/>
</dbReference>
<evidence type="ECO:0000256" key="1">
    <source>
        <dbReference type="ARBA" id="ARBA00022729"/>
    </source>
</evidence>
<dbReference type="RefSeq" id="WP_152890070.1">
    <property type="nucleotide sequence ID" value="NZ_WHJC01000133.1"/>
</dbReference>
<protein>
    <submittedName>
        <fullName evidence="6">Uncharacterized protein</fullName>
    </submittedName>
</protein>
<dbReference type="PANTHER" id="PTHR39160:SF4">
    <property type="entry name" value="RESUSCITATION-PROMOTING FACTOR RPFB"/>
    <property type="match status" value="1"/>
</dbReference>
<dbReference type="EMBL" id="WHJC01000133">
    <property type="protein sequence ID" value="MPQ43992.1"/>
    <property type="molecule type" value="Genomic_DNA"/>
</dbReference>
<evidence type="ECO:0000259" key="4">
    <source>
        <dbReference type="Pfam" id="PF06725"/>
    </source>
</evidence>
<reference evidence="6 7" key="1">
    <citation type="submission" date="2019-10" db="EMBL/GenBank/DDBJ databases">
        <title>The Genome Sequence of Clostridium tarantellae Isolated from Fish Brain.</title>
        <authorList>
            <person name="Bano L."/>
            <person name="Kiel M."/>
            <person name="Sales G."/>
            <person name="Doxey A.C."/>
            <person name="Mansfield M.J."/>
            <person name="Schiavone M."/>
            <person name="Rossetto O."/>
            <person name="Pirazzini M."/>
            <person name="Dobrindt U."/>
            <person name="Montecucco C."/>
        </authorList>
    </citation>
    <scope>NUCLEOTIDE SEQUENCE [LARGE SCALE GENOMIC DNA]</scope>
    <source>
        <strain evidence="6 7">DSM 3997</strain>
    </source>
</reference>
<dbReference type="Gene3D" id="6.10.250.3150">
    <property type="match status" value="1"/>
</dbReference>
<dbReference type="Proteomes" id="UP000430345">
    <property type="component" value="Unassembled WGS sequence"/>
</dbReference>
<dbReference type="GO" id="GO:0019867">
    <property type="term" value="C:outer membrane"/>
    <property type="evidence" value="ECO:0007669"/>
    <property type="project" value="InterPro"/>
</dbReference>
<evidence type="ECO:0000256" key="3">
    <source>
        <dbReference type="SAM" id="SignalP"/>
    </source>
</evidence>
<dbReference type="Pfam" id="PF06725">
    <property type="entry name" value="3D"/>
    <property type="match status" value="1"/>
</dbReference>
<feature type="coiled-coil region" evidence="2">
    <location>
        <begin position="148"/>
        <end position="220"/>
    </location>
</feature>
<feature type="domain" description="3D" evidence="4">
    <location>
        <begin position="322"/>
        <end position="382"/>
    </location>
</feature>
<dbReference type="OrthoDB" id="9798935at2"/>
<organism evidence="6 7">
    <name type="scientific">Clostridium tarantellae</name>
    <dbReference type="NCBI Taxonomy" id="39493"/>
    <lineage>
        <taxon>Bacteria</taxon>
        <taxon>Bacillati</taxon>
        <taxon>Bacillota</taxon>
        <taxon>Clostridia</taxon>
        <taxon>Eubacteriales</taxon>
        <taxon>Clostridiaceae</taxon>
        <taxon>Clostridium</taxon>
    </lineage>
</organism>
<dbReference type="InterPro" id="IPR057309">
    <property type="entry name" value="PcsB_CC"/>
</dbReference>
<dbReference type="InterPro" id="IPR010611">
    <property type="entry name" value="3D_dom"/>
</dbReference>
<evidence type="ECO:0000313" key="6">
    <source>
        <dbReference type="EMBL" id="MPQ43992.1"/>
    </source>
</evidence>
<feature type="domain" description="Peptidoglycan hydrolase PcsB coiled-coil" evidence="5">
    <location>
        <begin position="89"/>
        <end position="159"/>
    </location>
</feature>
<keyword evidence="1 3" id="KW-0732">Signal</keyword>
<feature type="coiled-coil region" evidence="2">
    <location>
        <begin position="31"/>
        <end position="93"/>
    </location>
</feature>
<evidence type="ECO:0000256" key="2">
    <source>
        <dbReference type="SAM" id="Coils"/>
    </source>
</evidence>
<dbReference type="InterPro" id="IPR051933">
    <property type="entry name" value="Resuscitation_pf_RpfB"/>
</dbReference>
<keyword evidence="2" id="KW-0175">Coiled coil</keyword>
<feature type="chain" id="PRO_5026111431" evidence="3">
    <location>
        <begin position="25"/>
        <end position="388"/>
    </location>
</feature>
<comment type="caution">
    <text evidence="6">The sequence shown here is derived from an EMBL/GenBank/DDBJ whole genome shotgun (WGS) entry which is preliminary data.</text>
</comment>
<dbReference type="SUPFAM" id="SSF50685">
    <property type="entry name" value="Barwin-like endoglucanases"/>
    <property type="match status" value="1"/>
</dbReference>
<dbReference type="InterPro" id="IPR036908">
    <property type="entry name" value="RlpA-like_sf"/>
</dbReference>
<keyword evidence="7" id="KW-1185">Reference proteome</keyword>